<reference evidence="1" key="2">
    <citation type="submission" date="2020-11" db="EMBL/GenBank/DDBJ databases">
        <authorList>
            <person name="McCartney M.A."/>
            <person name="Auch B."/>
            <person name="Kono T."/>
            <person name="Mallez S."/>
            <person name="Becker A."/>
            <person name="Gohl D.M."/>
            <person name="Silverstein K.A.T."/>
            <person name="Koren S."/>
            <person name="Bechman K.B."/>
            <person name="Herman A."/>
            <person name="Abrahante J.E."/>
            <person name="Garbe J."/>
        </authorList>
    </citation>
    <scope>NUCLEOTIDE SEQUENCE</scope>
    <source>
        <strain evidence="1">Duluth1</strain>
        <tissue evidence="1">Whole animal</tissue>
    </source>
</reference>
<protein>
    <submittedName>
        <fullName evidence="1">Uncharacterized protein</fullName>
    </submittedName>
</protein>
<dbReference type="Proteomes" id="UP000828390">
    <property type="component" value="Unassembled WGS sequence"/>
</dbReference>
<comment type="caution">
    <text evidence="1">The sequence shown here is derived from an EMBL/GenBank/DDBJ whole genome shotgun (WGS) entry which is preliminary data.</text>
</comment>
<name>A0A9D4GNE3_DREPO</name>
<evidence type="ECO:0000313" key="2">
    <source>
        <dbReference type="Proteomes" id="UP000828390"/>
    </source>
</evidence>
<reference evidence="1" key="1">
    <citation type="journal article" date="2019" name="bioRxiv">
        <title>The Genome of the Zebra Mussel, Dreissena polymorpha: A Resource for Invasive Species Research.</title>
        <authorList>
            <person name="McCartney M.A."/>
            <person name="Auch B."/>
            <person name="Kono T."/>
            <person name="Mallez S."/>
            <person name="Zhang Y."/>
            <person name="Obille A."/>
            <person name="Becker A."/>
            <person name="Abrahante J.E."/>
            <person name="Garbe J."/>
            <person name="Badalamenti J.P."/>
            <person name="Herman A."/>
            <person name="Mangelson H."/>
            <person name="Liachko I."/>
            <person name="Sullivan S."/>
            <person name="Sone E.D."/>
            <person name="Koren S."/>
            <person name="Silverstein K.A.T."/>
            <person name="Beckman K.B."/>
            <person name="Gohl D.M."/>
        </authorList>
    </citation>
    <scope>NUCLEOTIDE SEQUENCE</scope>
    <source>
        <strain evidence="1">Duluth1</strain>
        <tissue evidence="1">Whole animal</tissue>
    </source>
</reference>
<accession>A0A9D4GNE3</accession>
<organism evidence="1 2">
    <name type="scientific">Dreissena polymorpha</name>
    <name type="common">Zebra mussel</name>
    <name type="synonym">Mytilus polymorpha</name>
    <dbReference type="NCBI Taxonomy" id="45954"/>
    <lineage>
        <taxon>Eukaryota</taxon>
        <taxon>Metazoa</taxon>
        <taxon>Spiralia</taxon>
        <taxon>Lophotrochozoa</taxon>
        <taxon>Mollusca</taxon>
        <taxon>Bivalvia</taxon>
        <taxon>Autobranchia</taxon>
        <taxon>Heteroconchia</taxon>
        <taxon>Euheterodonta</taxon>
        <taxon>Imparidentia</taxon>
        <taxon>Neoheterodontei</taxon>
        <taxon>Myida</taxon>
        <taxon>Dreissenoidea</taxon>
        <taxon>Dreissenidae</taxon>
        <taxon>Dreissena</taxon>
    </lineage>
</organism>
<dbReference type="EMBL" id="JAIWYP010000005">
    <property type="protein sequence ID" value="KAH3820017.1"/>
    <property type="molecule type" value="Genomic_DNA"/>
</dbReference>
<dbReference type="AlphaFoldDB" id="A0A9D4GNE3"/>
<keyword evidence="2" id="KW-1185">Reference proteome</keyword>
<gene>
    <name evidence="1" type="ORF">DPMN_121761</name>
</gene>
<proteinExistence type="predicted"/>
<evidence type="ECO:0000313" key="1">
    <source>
        <dbReference type="EMBL" id="KAH3820017.1"/>
    </source>
</evidence>
<sequence length="88" mass="9762">MSAAFTSQVAFMEFISMYKQLYPDVTIGRIIPTSEYSDLSSDDADPWESVGLFRPSTIGLPEFSRTSSPPISNFLFCLIISLLAARLC</sequence>